<dbReference type="InterPro" id="IPR004843">
    <property type="entry name" value="Calcineurin-like_PHP"/>
</dbReference>
<dbReference type="GO" id="GO:0009245">
    <property type="term" value="P:lipid A biosynthetic process"/>
    <property type="evidence" value="ECO:0007669"/>
    <property type="project" value="TreeGrafter"/>
</dbReference>
<evidence type="ECO:0000259" key="4">
    <source>
        <dbReference type="Pfam" id="PF00149"/>
    </source>
</evidence>
<proteinExistence type="predicted"/>
<dbReference type="Pfam" id="PF00149">
    <property type="entry name" value="Metallophos"/>
    <property type="match status" value="1"/>
</dbReference>
<dbReference type="SUPFAM" id="SSF56300">
    <property type="entry name" value="Metallo-dependent phosphatases"/>
    <property type="match status" value="1"/>
</dbReference>
<feature type="compositionally biased region" description="Polar residues" evidence="3">
    <location>
        <begin position="103"/>
        <end position="119"/>
    </location>
</feature>
<evidence type="ECO:0000313" key="5">
    <source>
        <dbReference type="EMBL" id="GEM83307.1"/>
    </source>
</evidence>
<dbReference type="Gene3D" id="3.60.21.10">
    <property type="match status" value="1"/>
</dbReference>
<dbReference type="GO" id="GO:0016020">
    <property type="term" value="C:membrane"/>
    <property type="evidence" value="ECO:0007669"/>
    <property type="project" value="GOC"/>
</dbReference>
<dbReference type="RefSeq" id="WP_119339408.1">
    <property type="nucleotide sequence ID" value="NZ_BJXL01000039.1"/>
</dbReference>
<feature type="region of interest" description="Disordered" evidence="3">
    <location>
        <begin position="103"/>
        <end position="126"/>
    </location>
</feature>
<name>A0A511R1X4_9DEIN</name>
<dbReference type="AlphaFoldDB" id="A0A511R1X4"/>
<evidence type="ECO:0000256" key="1">
    <source>
        <dbReference type="ARBA" id="ARBA00022723"/>
    </source>
</evidence>
<dbReference type="InterPro" id="IPR029052">
    <property type="entry name" value="Metallo-depent_PP-like"/>
</dbReference>
<dbReference type="EMBL" id="BJXL01000039">
    <property type="protein sequence ID" value="GEM83307.1"/>
    <property type="molecule type" value="Genomic_DNA"/>
</dbReference>
<feature type="domain" description="Calcineurin-like phosphoesterase" evidence="4">
    <location>
        <begin position="23"/>
        <end position="209"/>
    </location>
</feature>
<organism evidence="5 6">
    <name type="scientific">Meiothermus hypogaeus NBRC 106114</name>
    <dbReference type="NCBI Taxonomy" id="1227553"/>
    <lineage>
        <taxon>Bacteria</taxon>
        <taxon>Thermotogati</taxon>
        <taxon>Deinococcota</taxon>
        <taxon>Deinococci</taxon>
        <taxon>Thermales</taxon>
        <taxon>Thermaceae</taxon>
        <taxon>Meiothermus</taxon>
    </lineage>
</organism>
<accession>A0A511R1X4</accession>
<evidence type="ECO:0000256" key="3">
    <source>
        <dbReference type="SAM" id="MobiDB-lite"/>
    </source>
</evidence>
<keyword evidence="2" id="KW-0378">Hydrolase</keyword>
<dbReference type="GO" id="GO:0008758">
    <property type="term" value="F:UDP-2,3-diacylglucosamine hydrolase activity"/>
    <property type="evidence" value="ECO:0007669"/>
    <property type="project" value="TreeGrafter"/>
</dbReference>
<evidence type="ECO:0000256" key="2">
    <source>
        <dbReference type="ARBA" id="ARBA00022801"/>
    </source>
</evidence>
<comment type="caution">
    <text evidence="5">The sequence shown here is derived from an EMBL/GenBank/DDBJ whole genome shotgun (WGS) entry which is preliminary data.</text>
</comment>
<keyword evidence="1" id="KW-0479">Metal-binding</keyword>
<dbReference type="CDD" id="cd07385">
    <property type="entry name" value="MPP_YkuE_C"/>
    <property type="match status" value="1"/>
</dbReference>
<dbReference type="InterPro" id="IPR051158">
    <property type="entry name" value="Metallophosphoesterase_sf"/>
</dbReference>
<dbReference type="OrthoDB" id="9780884at2"/>
<reference evidence="5 6" key="1">
    <citation type="submission" date="2019-07" db="EMBL/GenBank/DDBJ databases">
        <title>Whole genome shotgun sequence of Meiothermus hypogaeus NBRC 106114.</title>
        <authorList>
            <person name="Hosoyama A."/>
            <person name="Uohara A."/>
            <person name="Ohji S."/>
            <person name="Ichikawa N."/>
        </authorList>
    </citation>
    <scope>NUCLEOTIDE SEQUENCE [LARGE SCALE GENOMIC DNA]</scope>
    <source>
        <strain evidence="5 6">NBRC 106114</strain>
    </source>
</reference>
<protein>
    <submittedName>
        <fullName evidence="5">Putative metallophosphoesterase</fullName>
    </submittedName>
</protein>
<dbReference type="PANTHER" id="PTHR31302:SF31">
    <property type="entry name" value="PHOSPHODIESTERASE YAEI"/>
    <property type="match status" value="1"/>
</dbReference>
<evidence type="ECO:0000313" key="6">
    <source>
        <dbReference type="Proteomes" id="UP000321197"/>
    </source>
</evidence>
<dbReference type="Proteomes" id="UP000321197">
    <property type="component" value="Unassembled WGS sequence"/>
</dbReference>
<sequence length="273" mass="30530">MIFSYTFTVQHYRRALRGLQAPLRVAHLSDLHIGFFIRRGSVKRWVEATLAEHPDLIVITGDLTDSGRRHQVLPTLEELGRLKAPLGTWAVWGNHDYRFNGYQPRNSPQGGLSKRSNANPPRVPMVPPLELEQHLNQQGIRLLHNQGVQLREDLYLAGVEDWWHGEPSAEQALAKKPDSSASLLICHNPDYLYQVPRSVDLTLCGHTHGGQVVLPWYGPAFTSSSYGQQFAGGWVNDPVPAYISRGLGLSTAPMRVACPAELVIHDFVPLKIE</sequence>
<dbReference type="GO" id="GO:0046872">
    <property type="term" value="F:metal ion binding"/>
    <property type="evidence" value="ECO:0007669"/>
    <property type="project" value="UniProtKB-KW"/>
</dbReference>
<dbReference type="PANTHER" id="PTHR31302">
    <property type="entry name" value="TRANSMEMBRANE PROTEIN WITH METALLOPHOSPHOESTERASE DOMAIN-RELATED"/>
    <property type="match status" value="1"/>
</dbReference>
<gene>
    <name evidence="5" type="ORF">MHY01S_14730</name>
</gene>